<dbReference type="PATRIC" id="fig|1316928.3.peg.555"/>
<reference evidence="1 2" key="1">
    <citation type="journal article" date="2013" name="Genome Announc.">
        <title>Draft Genome Sequence of a Benzothiophene-Desulfurizing Bacterium, Gordona terrae Strain C-6.</title>
        <authorList>
            <person name="Wang W."/>
            <person name="Ma T."/>
            <person name="Ren Y."/>
            <person name="Li G."/>
        </authorList>
    </citation>
    <scope>NUCLEOTIDE SEQUENCE [LARGE SCALE GENOMIC DNA]</scope>
    <source>
        <strain evidence="1 2">C-6</strain>
    </source>
</reference>
<accession>R7YER6</accession>
<name>R7YER6_9ACTN</name>
<dbReference type="Gene3D" id="3.50.50.60">
    <property type="entry name" value="FAD/NAD(P)-binding domain"/>
    <property type="match status" value="1"/>
</dbReference>
<dbReference type="InterPro" id="IPR036188">
    <property type="entry name" value="FAD/NAD-bd_sf"/>
</dbReference>
<dbReference type="SUPFAM" id="SSF51905">
    <property type="entry name" value="FAD/NAD(P)-binding domain"/>
    <property type="match status" value="1"/>
</dbReference>
<protein>
    <submittedName>
        <fullName evidence="1">Lycopene beta cyclase / gamma-carotene beta-cyclase</fullName>
    </submittedName>
</protein>
<dbReference type="AlphaFoldDB" id="R7YER6"/>
<gene>
    <name evidence="1" type="ORF">GTC6_02735</name>
</gene>
<sequence>MPVRIGARDEGRDVSSGVIVAGAGPAGRALVHRLARAGVSVTLVDPSPERIWRSTFACWSDELPDWIDPAAIAASTARIGVAGRDLEEIARGYTVFDTPGLQRSLTLDGVPAVAARVVEIDGARVHLDDGKVLTGEAVVDCRGALPHDAPRQTAYGIVVGARTAEPILTGHEALLMDWRGGAKHRRALPSFLYVVPLGGGEYLLEETCLAGYPALGLDELQRRLADRLGGMPSEILRVEHVDFPLIGSSPQPWHDPTFRFGAAGGFKNPTTGYSVATSLMCTDAVVTALASGRDPATELWPSSARAVHNLRLRGLSALLRLSPSQTIAFFEAFFAMPIAAQRSYLSGRDDLTGTMGAMTRVIKAVDMRTRAVVARGAMSTPAWAGDTD</sequence>
<evidence type="ECO:0000313" key="2">
    <source>
        <dbReference type="Proteomes" id="UP000013569"/>
    </source>
</evidence>
<dbReference type="EMBL" id="AQPW01000002">
    <property type="protein sequence ID" value="EON34488.1"/>
    <property type="molecule type" value="Genomic_DNA"/>
</dbReference>
<dbReference type="Pfam" id="PF05834">
    <property type="entry name" value="Lycopene_cycl"/>
    <property type="match status" value="1"/>
</dbReference>
<dbReference type="Proteomes" id="UP000013569">
    <property type="component" value="Unassembled WGS sequence"/>
</dbReference>
<dbReference type="PANTHER" id="PTHR39757">
    <property type="match status" value="1"/>
</dbReference>
<organism evidence="1 2">
    <name type="scientific">Gordonia terrae C-6</name>
    <dbReference type="NCBI Taxonomy" id="1316928"/>
    <lineage>
        <taxon>Bacteria</taxon>
        <taxon>Bacillati</taxon>
        <taxon>Actinomycetota</taxon>
        <taxon>Actinomycetes</taxon>
        <taxon>Mycobacteriales</taxon>
        <taxon>Gordoniaceae</taxon>
        <taxon>Gordonia</taxon>
    </lineage>
</organism>
<proteinExistence type="predicted"/>
<dbReference type="PANTHER" id="PTHR39757:SF5">
    <property type="entry name" value="OS02G0190600 PROTEIN"/>
    <property type="match status" value="1"/>
</dbReference>
<comment type="caution">
    <text evidence="1">The sequence shown here is derived from an EMBL/GenBank/DDBJ whole genome shotgun (WGS) entry which is preliminary data.</text>
</comment>
<evidence type="ECO:0000313" key="1">
    <source>
        <dbReference type="EMBL" id="EON34488.1"/>
    </source>
</evidence>